<dbReference type="Pfam" id="PF07727">
    <property type="entry name" value="RVT_2"/>
    <property type="match status" value="1"/>
</dbReference>
<protein>
    <submittedName>
        <fullName evidence="2">Retrovirus-related Pol polyprotein from transposon RE1</fullName>
    </submittedName>
</protein>
<dbReference type="InterPro" id="IPR043502">
    <property type="entry name" value="DNA/RNA_pol_sf"/>
</dbReference>
<organism evidence="2 3">
    <name type="scientific">Vitis vinifera</name>
    <name type="common">Grape</name>
    <dbReference type="NCBI Taxonomy" id="29760"/>
    <lineage>
        <taxon>Eukaryota</taxon>
        <taxon>Viridiplantae</taxon>
        <taxon>Streptophyta</taxon>
        <taxon>Embryophyta</taxon>
        <taxon>Tracheophyta</taxon>
        <taxon>Spermatophyta</taxon>
        <taxon>Magnoliopsida</taxon>
        <taxon>eudicotyledons</taxon>
        <taxon>Gunneridae</taxon>
        <taxon>Pentapetalae</taxon>
        <taxon>rosids</taxon>
        <taxon>Vitales</taxon>
        <taxon>Vitaceae</taxon>
        <taxon>Viteae</taxon>
        <taxon>Vitis</taxon>
    </lineage>
</organism>
<feature type="domain" description="Reverse transcriptase Ty1/copia-type" evidence="1">
    <location>
        <begin position="39"/>
        <end position="243"/>
    </location>
</feature>
<dbReference type="EMBL" id="QGNW01001215">
    <property type="protein sequence ID" value="RVW50051.1"/>
    <property type="molecule type" value="Genomic_DNA"/>
</dbReference>
<dbReference type="OrthoDB" id="7473114at2759"/>
<dbReference type="Proteomes" id="UP000288805">
    <property type="component" value="Unassembled WGS sequence"/>
</dbReference>
<dbReference type="AlphaFoldDB" id="A0A438EQP6"/>
<gene>
    <name evidence="2" type="primary">RE1_636</name>
    <name evidence="2" type="ORF">CK203_082317</name>
</gene>
<accession>A0A438EQP6</accession>
<name>A0A438EQP6_VITVI</name>
<sequence length="243" mass="28077">MQPSHKHLIPLNQDHSQKQKNIPQWHKAMNEEFDVLLRNSTWTLVLPQPTQNIIGCKWIFRVKRNLDGSIARYKAQLATKGFNQCPSVNFHDTFNPVVKPITIHVILTVVVSKGWHLHQLDINNVFLQDTIEDEVFIEQPHGFIDPQNPSYACKLRKAIYGLCQASQAWYNELHEFLLDFGFINAHMDTSLFIFHHGNLTLLLLVYVDDIILIGTSHGFIDQFVTTLADRFSLKDLNALSYFL</sequence>
<dbReference type="InterPro" id="IPR013103">
    <property type="entry name" value="RVT_2"/>
</dbReference>
<evidence type="ECO:0000259" key="1">
    <source>
        <dbReference type="Pfam" id="PF07727"/>
    </source>
</evidence>
<reference evidence="2 3" key="1">
    <citation type="journal article" date="2018" name="PLoS Genet.">
        <title>Population sequencing reveals clonal diversity and ancestral inbreeding in the grapevine cultivar Chardonnay.</title>
        <authorList>
            <person name="Roach M.J."/>
            <person name="Johnson D.L."/>
            <person name="Bohlmann J."/>
            <person name="van Vuuren H.J."/>
            <person name="Jones S.J."/>
            <person name="Pretorius I.S."/>
            <person name="Schmidt S.A."/>
            <person name="Borneman A.R."/>
        </authorList>
    </citation>
    <scope>NUCLEOTIDE SEQUENCE [LARGE SCALE GENOMIC DNA]</scope>
    <source>
        <strain evidence="3">cv. Chardonnay</strain>
        <tissue evidence="2">Leaf</tissue>
    </source>
</reference>
<dbReference type="SUPFAM" id="SSF56672">
    <property type="entry name" value="DNA/RNA polymerases"/>
    <property type="match status" value="1"/>
</dbReference>
<evidence type="ECO:0000313" key="2">
    <source>
        <dbReference type="EMBL" id="RVW50051.1"/>
    </source>
</evidence>
<evidence type="ECO:0000313" key="3">
    <source>
        <dbReference type="Proteomes" id="UP000288805"/>
    </source>
</evidence>
<proteinExistence type="predicted"/>
<comment type="caution">
    <text evidence="2">The sequence shown here is derived from an EMBL/GenBank/DDBJ whole genome shotgun (WGS) entry which is preliminary data.</text>
</comment>